<proteinExistence type="predicted"/>
<sequence length="32" mass="3770">MYYYLRVPVVLAGNPSRHFNLVDFISLYATCF</sequence>
<dbReference type="EnsemblMetazoa" id="Aqu2.1.29594_001">
    <property type="protein sequence ID" value="Aqu2.1.29594_001"/>
    <property type="gene ID" value="Aqu2.1.29594"/>
</dbReference>
<accession>A0A1X7UQ02</accession>
<evidence type="ECO:0000313" key="1">
    <source>
        <dbReference type="EnsemblMetazoa" id="Aqu2.1.29594_001"/>
    </source>
</evidence>
<organism evidence="1">
    <name type="scientific">Amphimedon queenslandica</name>
    <name type="common">Sponge</name>
    <dbReference type="NCBI Taxonomy" id="400682"/>
    <lineage>
        <taxon>Eukaryota</taxon>
        <taxon>Metazoa</taxon>
        <taxon>Porifera</taxon>
        <taxon>Demospongiae</taxon>
        <taxon>Heteroscleromorpha</taxon>
        <taxon>Haplosclerida</taxon>
        <taxon>Niphatidae</taxon>
        <taxon>Amphimedon</taxon>
    </lineage>
</organism>
<name>A0A1X7UQ02_AMPQE</name>
<reference evidence="1" key="1">
    <citation type="submission" date="2017-05" db="UniProtKB">
        <authorList>
            <consortium name="EnsemblMetazoa"/>
        </authorList>
    </citation>
    <scope>IDENTIFICATION</scope>
</reference>
<protein>
    <submittedName>
        <fullName evidence="1">Uncharacterized protein</fullName>
    </submittedName>
</protein>
<dbReference type="InParanoid" id="A0A1X7UQ02"/>
<dbReference type="AlphaFoldDB" id="A0A1X7UQ02"/>